<gene>
    <name evidence="6" type="ORF">E2B99_07805</name>
</gene>
<accession>A0A4Y7XC92</accession>
<dbReference type="AlphaFoldDB" id="A0A4Y7XC92"/>
<keyword evidence="7" id="KW-1185">Reference proteome</keyword>
<feature type="active site" evidence="5">
    <location>
        <position position="165"/>
    </location>
</feature>
<dbReference type="OrthoDB" id="9790727at2"/>
<dbReference type="EMBL" id="SNTY01000025">
    <property type="protein sequence ID" value="TEU26901.1"/>
    <property type="molecule type" value="Genomic_DNA"/>
</dbReference>
<sequence>MHSNLPSGINQQWLASEAGPAIEVLVIKNSWCDAVIACQGAQVLHYQPKQKLPILWLSDTNQFQRGKAIRGGIPLCFPWFGKHPHQPDLPSHGFARQMEWQLQQASENIQGHHLSFVLKDNAATRLLWDYGFEATMDIHLGNQLEINFQVHNTDCQPFEFGFAWHSYFAIQDINQTQVHGLEQLAFLDQLSPDGGYSHVETQPIRFSSETDRIYQQAGGHYEISSGQESPIYIDAPECSSVVVWNPWAEKAHRLGDIPGDSWKHMLCVECGKLDKANVLLEPGQTVSYQLVLSR</sequence>
<dbReference type="GO" id="GO:0030246">
    <property type="term" value="F:carbohydrate binding"/>
    <property type="evidence" value="ECO:0007669"/>
    <property type="project" value="UniProtKB-UniRule"/>
</dbReference>
<evidence type="ECO:0000313" key="6">
    <source>
        <dbReference type="EMBL" id="TEU26901.1"/>
    </source>
</evidence>
<proteinExistence type="inferred from homology"/>
<evidence type="ECO:0000256" key="1">
    <source>
        <dbReference type="ARBA" id="ARBA00001096"/>
    </source>
</evidence>
<dbReference type="PIRSF" id="PIRSF016020">
    <property type="entry name" value="PHexose_mutarotase"/>
    <property type="match status" value="1"/>
</dbReference>
<dbReference type="Gene3D" id="2.70.98.10">
    <property type="match status" value="1"/>
</dbReference>
<keyword evidence="3 4" id="KW-0413">Isomerase</keyword>
<organism evidence="6 7">
    <name type="scientific">Alkanindiges illinoisensis</name>
    <dbReference type="NCBI Taxonomy" id="197183"/>
    <lineage>
        <taxon>Bacteria</taxon>
        <taxon>Pseudomonadati</taxon>
        <taxon>Pseudomonadota</taxon>
        <taxon>Gammaproteobacteria</taxon>
        <taxon>Moraxellales</taxon>
        <taxon>Moraxellaceae</taxon>
        <taxon>Alkanindiges</taxon>
    </lineage>
</organism>
<comment type="similarity">
    <text evidence="2 4">Belongs to the glucose-6-phosphate 1-epimerase family.</text>
</comment>
<comment type="catalytic activity">
    <reaction evidence="1">
        <text>alpha-D-glucose 6-phosphate = beta-D-glucose 6-phosphate</text>
        <dbReference type="Rhea" id="RHEA:16249"/>
        <dbReference type="ChEBI" id="CHEBI:58225"/>
        <dbReference type="ChEBI" id="CHEBI:58247"/>
        <dbReference type="EC" id="5.1.3.15"/>
    </reaction>
</comment>
<dbReference type="EC" id="5.1.3.15" evidence="4"/>
<dbReference type="Proteomes" id="UP000297834">
    <property type="component" value="Unassembled WGS sequence"/>
</dbReference>
<feature type="active site" evidence="5">
    <location>
        <position position="269"/>
    </location>
</feature>
<dbReference type="PANTHER" id="PTHR11122:SF13">
    <property type="entry name" value="GLUCOSE-6-PHOSPHATE 1-EPIMERASE"/>
    <property type="match status" value="1"/>
</dbReference>
<dbReference type="InterPro" id="IPR025532">
    <property type="entry name" value="G6P_1-epimerase"/>
</dbReference>
<dbReference type="InterPro" id="IPR011013">
    <property type="entry name" value="Gal_mutarotase_sf_dom"/>
</dbReference>
<dbReference type="Pfam" id="PF01263">
    <property type="entry name" value="Aldose_epim"/>
    <property type="match status" value="1"/>
</dbReference>
<dbReference type="InterPro" id="IPR008183">
    <property type="entry name" value="Aldose_1/G6P_1-epimerase"/>
</dbReference>
<evidence type="ECO:0000256" key="2">
    <source>
        <dbReference type="ARBA" id="ARBA00005866"/>
    </source>
</evidence>
<protein>
    <recommendedName>
        <fullName evidence="4">Putative glucose-6-phosphate 1-epimerase</fullName>
        <ecNumber evidence="4">5.1.3.15</ecNumber>
    </recommendedName>
</protein>
<comment type="caution">
    <text evidence="6">The sequence shown here is derived from an EMBL/GenBank/DDBJ whole genome shotgun (WGS) entry which is preliminary data.</text>
</comment>
<dbReference type="PANTHER" id="PTHR11122">
    <property type="entry name" value="APOSPORY-ASSOCIATED PROTEIN C-RELATED"/>
    <property type="match status" value="1"/>
</dbReference>
<evidence type="ECO:0000256" key="3">
    <source>
        <dbReference type="ARBA" id="ARBA00023235"/>
    </source>
</evidence>
<dbReference type="RefSeq" id="WP_134244345.1">
    <property type="nucleotide sequence ID" value="NZ_SNTY01000025.1"/>
</dbReference>
<dbReference type="GO" id="GO:0005975">
    <property type="term" value="P:carbohydrate metabolic process"/>
    <property type="evidence" value="ECO:0007669"/>
    <property type="project" value="InterPro"/>
</dbReference>
<dbReference type="CDD" id="cd09020">
    <property type="entry name" value="D-hex-6-P-epi_like"/>
    <property type="match status" value="1"/>
</dbReference>
<evidence type="ECO:0000313" key="7">
    <source>
        <dbReference type="Proteomes" id="UP000297834"/>
    </source>
</evidence>
<reference evidence="6 7" key="1">
    <citation type="submission" date="2019-03" db="EMBL/GenBank/DDBJ databases">
        <title>Alkanindiges illinoisensis: a potential pathogenic isolated from ascites of a gastric cancer patient with abdominal metastasis.</title>
        <authorList>
            <person name="Hu X."/>
            <person name="Yang B."/>
            <person name="Yan X."/>
            <person name="Lin L."/>
            <person name="Zhao H."/>
            <person name="Zhou F."/>
            <person name="Su B."/>
            <person name="Chen J."/>
            <person name="Rui Y."/>
            <person name="Wang Q."/>
            <person name="Zheng L."/>
        </authorList>
    </citation>
    <scope>NUCLEOTIDE SEQUENCE [LARGE SCALE GENOMIC DNA]</scope>
    <source>
        <strain evidence="6 7">NFYY 23406</strain>
    </source>
</reference>
<evidence type="ECO:0000256" key="4">
    <source>
        <dbReference type="PIRNR" id="PIRNR016020"/>
    </source>
</evidence>
<dbReference type="GO" id="GO:0047938">
    <property type="term" value="F:glucose-6-phosphate 1-epimerase activity"/>
    <property type="evidence" value="ECO:0007669"/>
    <property type="project" value="UniProtKB-UniRule"/>
</dbReference>
<dbReference type="InterPro" id="IPR014718">
    <property type="entry name" value="GH-type_carb-bd"/>
</dbReference>
<dbReference type="SUPFAM" id="SSF74650">
    <property type="entry name" value="Galactose mutarotase-like"/>
    <property type="match status" value="1"/>
</dbReference>
<name>A0A4Y7XC92_9GAMM</name>
<evidence type="ECO:0000256" key="5">
    <source>
        <dbReference type="PIRSR" id="PIRSR016020-1"/>
    </source>
</evidence>